<keyword evidence="2 3" id="KW-0067">ATP-binding</keyword>
<dbReference type="InterPro" id="IPR043129">
    <property type="entry name" value="ATPase_NBD"/>
</dbReference>
<reference evidence="5 6" key="1">
    <citation type="submission" date="2024-03" db="EMBL/GenBank/DDBJ databases">
        <title>The Acrasis kona genome and developmental transcriptomes reveal deep origins of eukaryotic multicellular pathways.</title>
        <authorList>
            <person name="Sheikh S."/>
            <person name="Fu C.-J."/>
            <person name="Brown M.W."/>
            <person name="Baldauf S.L."/>
        </authorList>
    </citation>
    <scope>NUCLEOTIDE SEQUENCE [LARGE SCALE GENOMIC DNA]</scope>
    <source>
        <strain evidence="5 6">ATCC MYA-3509</strain>
    </source>
</reference>
<evidence type="ECO:0000256" key="3">
    <source>
        <dbReference type="RuleBase" id="RU003322"/>
    </source>
</evidence>
<feature type="region of interest" description="Disordered" evidence="4">
    <location>
        <begin position="1"/>
        <end position="22"/>
    </location>
</feature>
<accession>A0AAW2YSC0</accession>
<organism evidence="5 6">
    <name type="scientific">Acrasis kona</name>
    <dbReference type="NCBI Taxonomy" id="1008807"/>
    <lineage>
        <taxon>Eukaryota</taxon>
        <taxon>Discoba</taxon>
        <taxon>Heterolobosea</taxon>
        <taxon>Tetramitia</taxon>
        <taxon>Eutetramitia</taxon>
        <taxon>Acrasidae</taxon>
        <taxon>Acrasis</taxon>
    </lineage>
</organism>
<dbReference type="Gene3D" id="3.90.640.10">
    <property type="entry name" value="Actin, Chain A, domain 4"/>
    <property type="match status" value="1"/>
</dbReference>
<evidence type="ECO:0000256" key="2">
    <source>
        <dbReference type="ARBA" id="ARBA00022840"/>
    </source>
</evidence>
<gene>
    <name evidence="5" type="ORF">AKO1_007315</name>
</gene>
<dbReference type="Gene3D" id="3.30.30.30">
    <property type="match status" value="1"/>
</dbReference>
<name>A0AAW2YSC0_9EUKA</name>
<dbReference type="SUPFAM" id="SSF53067">
    <property type="entry name" value="Actin-like ATPase domain"/>
    <property type="match status" value="2"/>
</dbReference>
<dbReference type="EMBL" id="JAOPGA020000617">
    <property type="protein sequence ID" value="KAL0479979.1"/>
    <property type="molecule type" value="Genomic_DNA"/>
</dbReference>
<protein>
    <submittedName>
        <fullName evidence="5">HSP7D</fullName>
    </submittedName>
</protein>
<keyword evidence="6" id="KW-1185">Reference proteome</keyword>
<dbReference type="Gene3D" id="1.20.1270.10">
    <property type="match status" value="1"/>
</dbReference>
<dbReference type="InterPro" id="IPR029047">
    <property type="entry name" value="HSP70_peptide-bd_sf"/>
</dbReference>
<dbReference type="GO" id="GO:0140662">
    <property type="term" value="F:ATP-dependent protein folding chaperone"/>
    <property type="evidence" value="ECO:0007669"/>
    <property type="project" value="InterPro"/>
</dbReference>
<dbReference type="PANTHER" id="PTHR19375">
    <property type="entry name" value="HEAT SHOCK PROTEIN 70KDA"/>
    <property type="match status" value="1"/>
</dbReference>
<dbReference type="SUPFAM" id="SSF100920">
    <property type="entry name" value="Heat shock protein 70kD (HSP70), peptide-binding domain"/>
    <property type="match status" value="1"/>
</dbReference>
<comment type="caution">
    <text evidence="5">The sequence shown here is derived from an EMBL/GenBank/DDBJ whole genome shotgun (WGS) entry which is preliminary data.</text>
</comment>
<dbReference type="InterPro" id="IPR029048">
    <property type="entry name" value="HSP70_C_sf"/>
</dbReference>
<sequence>MAKGKKVAPKNQKQDAQTTQSTDEVKVFHNAIAIDFGDDSCTVGYFSHKEGKVIIIQNEDGDFQTPSVLSFTQEELFVGKPAVHNEARNAKNTVYNIKSLLAGGGAHDTAYPFQIEQTEEGVSVQVQYKGESRTYQLYELVSLVLAKMKSIAEFYLSKKVTRAVITVPKYFDEAQRAVVIKASENIDLEVIQLLDDPIAAAICYGLDEVTKDAGDVTALVVDVGRHTSRTAIVKSHNTTGCLAVVSNNLTWECGGDILDDCIVQFLLTDIESRYFSDSNERFRESVTNSLRVMARLRLESERCKLILSQSNTASIELDSLFDGVDYSYTLNRARLDNLIAEPVKALLDLVKRTIAGEKSKIDRILLVGASAAIPQIQESIKALNIPNNCDKLIDEPIMSGAAIQAYLLRTRIDHRIEHKSQLENVGDDVSLVDERVPVTSTSIGLQANGGLTAVIVPKGTSLPHTATHLVSNATPNKDGKLLIKVVQGERPFAKDNNLVNFPQYAILCGNEAQDRGQQHVELIVNVSAEGKLSFKAVDSETKQPLKLAPTSEPYTNGVGAYPSVQDILDDAEKNVDSDKVRVSGAEARSKLETYVYRMRAKNIDDESARKLSDDTIKWIQENEEGTHQDYLMKLREYHGAIPK</sequence>
<evidence type="ECO:0000256" key="1">
    <source>
        <dbReference type="ARBA" id="ARBA00022741"/>
    </source>
</evidence>
<evidence type="ECO:0000256" key="4">
    <source>
        <dbReference type="SAM" id="MobiDB-lite"/>
    </source>
</evidence>
<dbReference type="Proteomes" id="UP001431209">
    <property type="component" value="Unassembled WGS sequence"/>
</dbReference>
<dbReference type="GO" id="GO:0005524">
    <property type="term" value="F:ATP binding"/>
    <property type="evidence" value="ECO:0007669"/>
    <property type="project" value="UniProtKB-KW"/>
</dbReference>
<evidence type="ECO:0000313" key="5">
    <source>
        <dbReference type="EMBL" id="KAL0479979.1"/>
    </source>
</evidence>
<dbReference type="Gene3D" id="2.60.34.10">
    <property type="entry name" value="Substrate Binding Domain Of DNAk, Chain A, domain 1"/>
    <property type="match status" value="1"/>
</dbReference>
<dbReference type="InterPro" id="IPR013126">
    <property type="entry name" value="Hsp_70_fam"/>
</dbReference>
<dbReference type="PRINTS" id="PR00301">
    <property type="entry name" value="HEATSHOCK70"/>
</dbReference>
<evidence type="ECO:0000313" key="6">
    <source>
        <dbReference type="Proteomes" id="UP001431209"/>
    </source>
</evidence>
<comment type="similarity">
    <text evidence="3">Belongs to the heat shock protein 70 family.</text>
</comment>
<dbReference type="AlphaFoldDB" id="A0AAW2YSC0"/>
<dbReference type="Gene3D" id="3.30.420.40">
    <property type="match status" value="2"/>
</dbReference>
<keyword evidence="1 3" id="KW-0547">Nucleotide-binding</keyword>
<proteinExistence type="inferred from homology"/>
<dbReference type="Pfam" id="PF00012">
    <property type="entry name" value="HSP70"/>
    <property type="match status" value="1"/>
</dbReference>